<dbReference type="KEGG" id="dpc:A6048_06565"/>
<keyword evidence="2" id="KW-1185">Reference proteome</keyword>
<accession>A0AAD0NMG5</accession>
<name>A0AAD0NMG5_9ACTN</name>
<dbReference type="RefSeq" id="WP_108835163.1">
    <property type="nucleotide sequence ID" value="NZ_CP015453.1"/>
</dbReference>
<dbReference type="AlphaFoldDB" id="A0AAD0NMG5"/>
<reference evidence="1 2" key="1">
    <citation type="submission" date="2016-04" db="EMBL/GenBank/DDBJ databases">
        <title>Complete genome sequence of the haloalkaliphilic hydrocarbon-degrading bacterium Dietzia psychralcaliphila ILA-1T, isolated from a drain of a fish product-processing plant.</title>
        <authorList>
            <person name="Zhao J."/>
            <person name="Hu B."/>
            <person name="Geng S."/>
            <person name="Nie Y."/>
            <person name="Tang Y."/>
        </authorList>
    </citation>
    <scope>NUCLEOTIDE SEQUENCE [LARGE SCALE GENOMIC DNA]</scope>
    <source>
        <strain evidence="1 2">ILA-1</strain>
    </source>
</reference>
<organism evidence="1 2">
    <name type="scientific">Dietzia psychralcaliphila</name>
    <dbReference type="NCBI Taxonomy" id="139021"/>
    <lineage>
        <taxon>Bacteria</taxon>
        <taxon>Bacillati</taxon>
        <taxon>Actinomycetota</taxon>
        <taxon>Actinomycetes</taxon>
        <taxon>Mycobacteriales</taxon>
        <taxon>Dietziaceae</taxon>
        <taxon>Dietzia</taxon>
    </lineage>
</organism>
<proteinExistence type="predicted"/>
<sequence length="324" mass="35828">MPTGAERPLDQALAETVELVESALQRAAPIQGVFDLHPFDHSAAGLTHRRRREIALEQLPAAIPLPFRPDAKPDEVAPRLQLFRGRRVVLWALFVLTVASAARPELSLFFGVAWLVALIWPRGSGETTRTSTRTPQDDAVGGGHATEIELRIIWMARWQAAAIVRTRAWRSEELAAGVGRIDVSSVLGNLTERALSLYRFTSTAPPMPSRSQPELRHQWQREQQRIGAIRAELVEHVAALIVYREHLDLISDLLDQRDLMAVYSERAAAFDDVLPPSPEGPVLLDATTEQRDLHSNLASQLQYLSAITDGSGTALPLCDSAQEL</sequence>
<evidence type="ECO:0000313" key="2">
    <source>
        <dbReference type="Proteomes" id="UP000244903"/>
    </source>
</evidence>
<dbReference type="Proteomes" id="UP000244903">
    <property type="component" value="Chromosome"/>
</dbReference>
<protein>
    <submittedName>
        <fullName evidence="1">Uncharacterized protein</fullName>
    </submittedName>
</protein>
<evidence type="ECO:0000313" key="1">
    <source>
        <dbReference type="EMBL" id="AWH95200.1"/>
    </source>
</evidence>
<dbReference type="EMBL" id="CP015453">
    <property type="protein sequence ID" value="AWH95200.1"/>
    <property type="molecule type" value="Genomic_DNA"/>
</dbReference>
<gene>
    <name evidence="1" type="ORF">A6048_06565</name>
</gene>